<dbReference type="InterPro" id="IPR009081">
    <property type="entry name" value="PP-bd_ACP"/>
</dbReference>
<sequence>MTAPDAQVDVALRQRVVEAMSEVIKRLVQRDEPVTEDMDMADELGISSSLGLELLLEVEERTGIQIDVEALRPDELRTVGQLATFIATHSRPW</sequence>
<name>A0A4R6S2V9_LABRH</name>
<dbReference type="OrthoDB" id="3696625at2"/>
<dbReference type="InterPro" id="IPR036736">
    <property type="entry name" value="ACP-like_sf"/>
</dbReference>
<accession>A0A4R6S2V9</accession>
<dbReference type="Proteomes" id="UP000295444">
    <property type="component" value="Unassembled WGS sequence"/>
</dbReference>
<organism evidence="2 3">
    <name type="scientific">Labedaea rhizosphaerae</name>
    <dbReference type="NCBI Taxonomy" id="598644"/>
    <lineage>
        <taxon>Bacteria</taxon>
        <taxon>Bacillati</taxon>
        <taxon>Actinomycetota</taxon>
        <taxon>Actinomycetes</taxon>
        <taxon>Pseudonocardiales</taxon>
        <taxon>Pseudonocardiaceae</taxon>
        <taxon>Labedaea</taxon>
    </lineage>
</organism>
<protein>
    <submittedName>
        <fullName evidence="2">Acyl carrier protein</fullName>
    </submittedName>
</protein>
<dbReference type="PROSITE" id="PS50075">
    <property type="entry name" value="CARRIER"/>
    <property type="match status" value="1"/>
</dbReference>
<dbReference type="AlphaFoldDB" id="A0A4R6S2V9"/>
<keyword evidence="3" id="KW-1185">Reference proteome</keyword>
<comment type="caution">
    <text evidence="2">The sequence shown here is derived from an EMBL/GenBank/DDBJ whole genome shotgun (WGS) entry which is preliminary data.</text>
</comment>
<evidence type="ECO:0000259" key="1">
    <source>
        <dbReference type="PROSITE" id="PS50075"/>
    </source>
</evidence>
<dbReference type="RefSeq" id="WP_133853332.1">
    <property type="nucleotide sequence ID" value="NZ_SNXZ01000007.1"/>
</dbReference>
<feature type="domain" description="Carrier" evidence="1">
    <location>
        <begin position="10"/>
        <end position="90"/>
    </location>
</feature>
<proteinExistence type="predicted"/>
<dbReference type="SUPFAM" id="SSF47336">
    <property type="entry name" value="ACP-like"/>
    <property type="match status" value="1"/>
</dbReference>
<dbReference type="EMBL" id="SNXZ01000007">
    <property type="protein sequence ID" value="TDP92996.1"/>
    <property type="molecule type" value="Genomic_DNA"/>
</dbReference>
<evidence type="ECO:0000313" key="2">
    <source>
        <dbReference type="EMBL" id="TDP92996.1"/>
    </source>
</evidence>
<reference evidence="2 3" key="1">
    <citation type="submission" date="2019-03" db="EMBL/GenBank/DDBJ databases">
        <title>Genomic Encyclopedia of Type Strains, Phase IV (KMG-IV): sequencing the most valuable type-strain genomes for metagenomic binning, comparative biology and taxonomic classification.</title>
        <authorList>
            <person name="Goeker M."/>
        </authorList>
    </citation>
    <scope>NUCLEOTIDE SEQUENCE [LARGE SCALE GENOMIC DNA]</scope>
    <source>
        <strain evidence="2 3">DSM 45361</strain>
    </source>
</reference>
<evidence type="ECO:0000313" key="3">
    <source>
        <dbReference type="Proteomes" id="UP000295444"/>
    </source>
</evidence>
<dbReference type="Gene3D" id="1.10.1200.10">
    <property type="entry name" value="ACP-like"/>
    <property type="match status" value="1"/>
</dbReference>
<gene>
    <name evidence="2" type="ORF">EV186_107231</name>
</gene>
<dbReference type="Pfam" id="PF00550">
    <property type="entry name" value="PP-binding"/>
    <property type="match status" value="1"/>
</dbReference>